<name>A0A8J3MVP1_9CHLR</name>
<dbReference type="EMBL" id="BNJF01000005">
    <property type="protein sequence ID" value="GHO49540.1"/>
    <property type="molecule type" value="Genomic_DNA"/>
</dbReference>
<gene>
    <name evidence="1" type="ORF">KSX_77030</name>
</gene>
<dbReference type="AlphaFoldDB" id="A0A8J3MVP1"/>
<organism evidence="1 2">
    <name type="scientific">Ktedonospora formicarum</name>
    <dbReference type="NCBI Taxonomy" id="2778364"/>
    <lineage>
        <taxon>Bacteria</taxon>
        <taxon>Bacillati</taxon>
        <taxon>Chloroflexota</taxon>
        <taxon>Ktedonobacteria</taxon>
        <taxon>Ktedonobacterales</taxon>
        <taxon>Ktedonobacteraceae</taxon>
        <taxon>Ktedonospora</taxon>
    </lineage>
</organism>
<evidence type="ECO:0000313" key="1">
    <source>
        <dbReference type="EMBL" id="GHO49540.1"/>
    </source>
</evidence>
<proteinExistence type="predicted"/>
<dbReference type="SUPFAM" id="SSF88946">
    <property type="entry name" value="Sigma2 domain of RNA polymerase sigma factors"/>
    <property type="match status" value="1"/>
</dbReference>
<dbReference type="GO" id="GO:0003700">
    <property type="term" value="F:DNA-binding transcription factor activity"/>
    <property type="evidence" value="ECO:0007669"/>
    <property type="project" value="InterPro"/>
</dbReference>
<sequence>MLPDSSSITELFQRYAPAVFTYLQKHIKYREDAEDVLLDIFTIRKSTLSVRQLACTDSVDFRIRFQKKVA</sequence>
<evidence type="ECO:0008006" key="3">
    <source>
        <dbReference type="Google" id="ProtNLM"/>
    </source>
</evidence>
<protein>
    <recommendedName>
        <fullName evidence="3">RNA polymerase sigma-70 region 2 domain-containing protein</fullName>
    </recommendedName>
</protein>
<evidence type="ECO:0000313" key="2">
    <source>
        <dbReference type="Proteomes" id="UP000612362"/>
    </source>
</evidence>
<dbReference type="InterPro" id="IPR013325">
    <property type="entry name" value="RNA_pol_sigma_r2"/>
</dbReference>
<dbReference type="Proteomes" id="UP000612362">
    <property type="component" value="Unassembled WGS sequence"/>
</dbReference>
<reference evidence="1" key="1">
    <citation type="submission" date="2020-10" db="EMBL/GenBank/DDBJ databases">
        <title>Taxonomic study of unclassified bacteria belonging to the class Ktedonobacteria.</title>
        <authorList>
            <person name="Yabe S."/>
            <person name="Wang C.M."/>
            <person name="Zheng Y."/>
            <person name="Sakai Y."/>
            <person name="Cavaletti L."/>
            <person name="Monciardini P."/>
            <person name="Donadio S."/>
        </authorList>
    </citation>
    <scope>NUCLEOTIDE SEQUENCE</scope>
    <source>
        <strain evidence="1">SOSP1-1</strain>
    </source>
</reference>
<keyword evidence="2" id="KW-1185">Reference proteome</keyword>
<dbReference type="Gene3D" id="1.10.1740.10">
    <property type="match status" value="1"/>
</dbReference>
<accession>A0A8J3MVP1</accession>
<comment type="caution">
    <text evidence="1">The sequence shown here is derived from an EMBL/GenBank/DDBJ whole genome shotgun (WGS) entry which is preliminary data.</text>
</comment>
<dbReference type="GO" id="GO:0006352">
    <property type="term" value="P:DNA-templated transcription initiation"/>
    <property type="evidence" value="ECO:0007669"/>
    <property type="project" value="InterPro"/>
</dbReference>